<reference evidence="3 4" key="1">
    <citation type="submission" date="2015-01" db="EMBL/GenBank/DDBJ databases">
        <authorList>
            <person name="Aslett A.Martin."/>
            <person name="De Silva Nishadi"/>
        </authorList>
    </citation>
    <scope>NUCLEOTIDE SEQUENCE [LARGE SCALE GENOMIC DNA]</scope>
    <source>
        <strain evidence="3 4">R28058</strain>
    </source>
</reference>
<dbReference type="GO" id="GO:0003677">
    <property type="term" value="F:DNA binding"/>
    <property type="evidence" value="ECO:0007669"/>
    <property type="project" value="UniProtKB-KW"/>
</dbReference>
<sequence>MSDVNIGEKIIEYRNQRKMTIKEVANITGVTPSLLSQIERGLSNPSINTLKLISKALDVPLFYFFKENKNSEELVVRKDKRIKLTFPENNNLMYEMLSPNSNGDIQLMSMDLTPNTSTSEELMNHIGEEVATVLDGKVDLILESEVITLNQGDSVKILPHMNHKWVNNYDQTSKIIFAVTPPSF</sequence>
<dbReference type="PROSITE" id="PS50943">
    <property type="entry name" value="HTH_CROC1"/>
    <property type="match status" value="1"/>
</dbReference>
<evidence type="ECO:0000313" key="3">
    <source>
        <dbReference type="EMBL" id="CEQ03944.1"/>
    </source>
</evidence>
<organism evidence="3 4">
    <name type="scientific">Paraclostridium sordellii</name>
    <name type="common">Clostridium sordellii</name>
    <dbReference type="NCBI Taxonomy" id="1505"/>
    <lineage>
        <taxon>Bacteria</taxon>
        <taxon>Bacillati</taxon>
        <taxon>Bacillota</taxon>
        <taxon>Clostridia</taxon>
        <taxon>Peptostreptococcales</taxon>
        <taxon>Peptostreptococcaceae</taxon>
        <taxon>Paraclostridium</taxon>
    </lineage>
</organism>
<evidence type="ECO:0000259" key="2">
    <source>
        <dbReference type="PROSITE" id="PS50943"/>
    </source>
</evidence>
<keyword evidence="1" id="KW-0238">DNA-binding</keyword>
<dbReference type="RefSeq" id="WP_055342065.1">
    <property type="nucleotide sequence ID" value="NZ_CDNI01000003.1"/>
</dbReference>
<dbReference type="InterPro" id="IPR010982">
    <property type="entry name" value="Lambda_DNA-bd_dom_sf"/>
</dbReference>
<dbReference type="InterPro" id="IPR050807">
    <property type="entry name" value="TransReg_Diox_bact_type"/>
</dbReference>
<dbReference type="SUPFAM" id="SSF51182">
    <property type="entry name" value="RmlC-like cupins"/>
    <property type="match status" value="1"/>
</dbReference>
<dbReference type="InterPro" id="IPR014710">
    <property type="entry name" value="RmlC-like_jellyroll"/>
</dbReference>
<name>A0A0C7R7A9_PARSO</name>
<dbReference type="SMART" id="SM00530">
    <property type="entry name" value="HTH_XRE"/>
    <property type="match status" value="1"/>
</dbReference>
<dbReference type="Gene3D" id="1.10.260.40">
    <property type="entry name" value="lambda repressor-like DNA-binding domains"/>
    <property type="match status" value="1"/>
</dbReference>
<evidence type="ECO:0000313" key="4">
    <source>
        <dbReference type="Proteomes" id="UP000049127"/>
    </source>
</evidence>
<dbReference type="PANTHER" id="PTHR46797">
    <property type="entry name" value="HTH-TYPE TRANSCRIPTIONAL REGULATOR"/>
    <property type="match status" value="1"/>
</dbReference>
<gene>
    <name evidence="3" type="primary">puuR_2</name>
    <name evidence="3" type="ORF">R28058_16771</name>
</gene>
<dbReference type="InterPro" id="IPR001387">
    <property type="entry name" value="Cro/C1-type_HTH"/>
</dbReference>
<dbReference type="GO" id="GO:0003700">
    <property type="term" value="F:DNA-binding transcription factor activity"/>
    <property type="evidence" value="ECO:0007669"/>
    <property type="project" value="TreeGrafter"/>
</dbReference>
<dbReference type="InterPro" id="IPR013096">
    <property type="entry name" value="Cupin_2"/>
</dbReference>
<dbReference type="EMBL" id="CEKZ01000003">
    <property type="protein sequence ID" value="CEQ03944.1"/>
    <property type="molecule type" value="Genomic_DNA"/>
</dbReference>
<dbReference type="InterPro" id="IPR011051">
    <property type="entry name" value="RmlC_Cupin_sf"/>
</dbReference>
<dbReference type="OrthoDB" id="9814553at2"/>
<dbReference type="CDD" id="cd02209">
    <property type="entry name" value="cupin_XRE_C"/>
    <property type="match status" value="1"/>
</dbReference>
<feature type="domain" description="HTH cro/C1-type" evidence="2">
    <location>
        <begin position="10"/>
        <end position="64"/>
    </location>
</feature>
<dbReference type="Gene3D" id="2.60.120.10">
    <property type="entry name" value="Jelly Rolls"/>
    <property type="match status" value="1"/>
</dbReference>
<dbReference type="SUPFAM" id="SSF47413">
    <property type="entry name" value="lambda repressor-like DNA-binding domains"/>
    <property type="match status" value="1"/>
</dbReference>
<proteinExistence type="predicted"/>
<accession>A0A0C7R7A9</accession>
<dbReference type="Pfam" id="PF01381">
    <property type="entry name" value="HTH_3"/>
    <property type="match status" value="1"/>
</dbReference>
<dbReference type="GO" id="GO:0005829">
    <property type="term" value="C:cytosol"/>
    <property type="evidence" value="ECO:0007669"/>
    <property type="project" value="TreeGrafter"/>
</dbReference>
<dbReference type="CDD" id="cd00093">
    <property type="entry name" value="HTH_XRE"/>
    <property type="match status" value="1"/>
</dbReference>
<dbReference type="Pfam" id="PF07883">
    <property type="entry name" value="Cupin_2"/>
    <property type="match status" value="1"/>
</dbReference>
<dbReference type="PANTHER" id="PTHR46797:SF19">
    <property type="entry name" value="BLL2473 PROTEIN"/>
    <property type="match status" value="1"/>
</dbReference>
<dbReference type="Proteomes" id="UP000049127">
    <property type="component" value="Unassembled WGS sequence"/>
</dbReference>
<evidence type="ECO:0000256" key="1">
    <source>
        <dbReference type="ARBA" id="ARBA00023125"/>
    </source>
</evidence>
<protein>
    <submittedName>
        <fullName evidence="3">HTH-type transcriptional regulator</fullName>
    </submittedName>
</protein>
<dbReference type="AlphaFoldDB" id="A0A0C7R7A9"/>